<keyword evidence="5" id="KW-1185">Reference proteome</keyword>
<keyword evidence="2" id="KW-0472">Membrane</keyword>
<feature type="compositionally biased region" description="Basic and acidic residues" evidence="1">
    <location>
        <begin position="1"/>
        <end position="16"/>
    </location>
</feature>
<dbReference type="InterPro" id="IPR038731">
    <property type="entry name" value="RgtA/B/C-like"/>
</dbReference>
<feature type="transmembrane region" description="Helical" evidence="2">
    <location>
        <begin position="390"/>
        <end position="410"/>
    </location>
</feature>
<feature type="transmembrane region" description="Helical" evidence="2">
    <location>
        <begin position="153"/>
        <end position="172"/>
    </location>
</feature>
<dbReference type="EMBL" id="MWWR01000004">
    <property type="protein sequence ID" value="OZG52293.1"/>
    <property type="molecule type" value="Genomic_DNA"/>
</dbReference>
<keyword evidence="4" id="KW-0808">Transferase</keyword>
<feature type="transmembrane region" description="Helical" evidence="2">
    <location>
        <begin position="287"/>
        <end position="308"/>
    </location>
</feature>
<evidence type="ECO:0000256" key="1">
    <source>
        <dbReference type="SAM" id="MobiDB-lite"/>
    </source>
</evidence>
<comment type="caution">
    <text evidence="4">The sequence shown here is derived from an EMBL/GenBank/DDBJ whole genome shotgun (WGS) entry which is preliminary data.</text>
</comment>
<keyword evidence="2" id="KW-0812">Transmembrane</keyword>
<sequence length="700" mass="76890">MERMRESTRNGGDEAAGKTPENNTMAPASHGNTQGNTMAPSSRESSKPAAPAPDGTKLGTAPTADSDSGTSTTPAPTAWARLREALTKPRGAEARAIERQANPPSAIELANNPNPNAAALPSDPSDSGTPGNPGASPGRFTRWWRRHRPSDRALGWIAPLIVSLLGGFVRFFRLGSPRFLVFDETYYVKAAWTMLQTGEAREWPKFGIEVTGIPAHDTQMDRMFAMGQADLYTSQPLDIFTHPPLGKWLIAAGMKLFGGATPFAWRFTAALAGTLAILLMARVALRLFHNVSIATTAAMLMAFDGQAIVLSRTAILDIFLMVLVLGAFLCLLNHRDWALRRLRAAHERDVARPGTVVRSEPLADRERRGEGGDTYAPAGRPSVRLVVDSTGPVTAFSWWRLTAFVLLGLATGVKWSGGYFFAVFAVLSVFWDGYNRRTVGYRGWFGSTIAKDGLLTALYAIPAYALAYLACWTSWFMTPDARMRHWAEENPGQGVTWLPDALRSLVHLHETDMQTARGISGYNPTGSKMYMWPLQLASTTFRVTYVKPSADGSLPAACNTGGGQCIATIMDVGNLAVWWVGAACLVMAIVWAVRRRGDWRAIAAWSGMIAGWLPWAAYLDRTTYSFYSVTFLPWVILGACYGLDWVRRRGTARSFRRRTVALDVAVVAIALFMYPVWTDVPLPMGRWMLRMPINTWLRGV</sequence>
<dbReference type="InterPro" id="IPR027005">
    <property type="entry name" value="PMT-like"/>
</dbReference>
<protein>
    <submittedName>
        <fullName evidence="4">Glycosyl transferase</fullName>
    </submittedName>
</protein>
<name>A0A261EZN7_9BIFI</name>
<feature type="transmembrane region" description="Helical" evidence="2">
    <location>
        <begin position="601"/>
        <end position="618"/>
    </location>
</feature>
<proteinExistence type="predicted"/>
<feature type="transmembrane region" description="Helical" evidence="2">
    <location>
        <begin position="658"/>
        <end position="677"/>
    </location>
</feature>
<feature type="compositionally biased region" description="Polar residues" evidence="1">
    <location>
        <begin position="63"/>
        <end position="75"/>
    </location>
</feature>
<feature type="compositionally biased region" description="Polar residues" evidence="1">
    <location>
        <begin position="20"/>
        <end position="43"/>
    </location>
</feature>
<accession>A0A261EZN7</accession>
<feature type="region of interest" description="Disordered" evidence="1">
    <location>
        <begin position="1"/>
        <end position="77"/>
    </location>
</feature>
<dbReference type="Proteomes" id="UP000216725">
    <property type="component" value="Unassembled WGS sequence"/>
</dbReference>
<dbReference type="GO" id="GO:0006493">
    <property type="term" value="P:protein O-linked glycosylation"/>
    <property type="evidence" value="ECO:0007669"/>
    <property type="project" value="InterPro"/>
</dbReference>
<keyword evidence="2" id="KW-1133">Transmembrane helix</keyword>
<feature type="compositionally biased region" description="Low complexity" evidence="1">
    <location>
        <begin position="109"/>
        <end position="127"/>
    </location>
</feature>
<evidence type="ECO:0000259" key="3">
    <source>
        <dbReference type="Pfam" id="PF13231"/>
    </source>
</evidence>
<feature type="transmembrane region" description="Helical" evidence="2">
    <location>
        <begin position="624"/>
        <end position="646"/>
    </location>
</feature>
<dbReference type="GO" id="GO:0016020">
    <property type="term" value="C:membrane"/>
    <property type="evidence" value="ECO:0007669"/>
    <property type="project" value="InterPro"/>
</dbReference>
<feature type="transmembrane region" description="Helical" evidence="2">
    <location>
        <begin position="416"/>
        <end position="434"/>
    </location>
</feature>
<feature type="transmembrane region" description="Helical" evidence="2">
    <location>
        <begin position="454"/>
        <end position="477"/>
    </location>
</feature>
<organism evidence="4 5">
    <name type="scientific">Pseudoscardovia radai</name>
    <dbReference type="NCBI Taxonomy" id="987066"/>
    <lineage>
        <taxon>Bacteria</taxon>
        <taxon>Bacillati</taxon>
        <taxon>Actinomycetota</taxon>
        <taxon>Actinomycetes</taxon>
        <taxon>Bifidobacteriales</taxon>
        <taxon>Bifidobacteriaceae</taxon>
        <taxon>Pseudoscardovia</taxon>
    </lineage>
</organism>
<feature type="domain" description="Glycosyltransferase RgtA/B/C/D-like" evidence="3">
    <location>
        <begin position="242"/>
        <end position="332"/>
    </location>
</feature>
<feature type="transmembrane region" description="Helical" evidence="2">
    <location>
        <begin position="263"/>
        <end position="280"/>
    </location>
</feature>
<reference evidence="4 5" key="1">
    <citation type="journal article" date="2017" name="BMC Genomics">
        <title>Comparative genomic and phylogenomic analyses of the Bifidobacteriaceae family.</title>
        <authorList>
            <person name="Lugli G.A."/>
            <person name="Milani C."/>
            <person name="Turroni F."/>
            <person name="Duranti S."/>
            <person name="Mancabelli L."/>
            <person name="Mangifesta M."/>
            <person name="Ferrario C."/>
            <person name="Modesto M."/>
            <person name="Mattarelli P."/>
            <person name="Jiri K."/>
            <person name="van Sinderen D."/>
            <person name="Ventura M."/>
        </authorList>
    </citation>
    <scope>NUCLEOTIDE SEQUENCE [LARGE SCALE GENOMIC DNA]</scope>
    <source>
        <strain evidence="4 5">DSM 24742</strain>
    </source>
</reference>
<evidence type="ECO:0000313" key="5">
    <source>
        <dbReference type="Proteomes" id="UP000216725"/>
    </source>
</evidence>
<dbReference type="GO" id="GO:0000030">
    <property type="term" value="F:mannosyltransferase activity"/>
    <property type="evidence" value="ECO:0007669"/>
    <property type="project" value="InterPro"/>
</dbReference>
<evidence type="ECO:0000256" key="2">
    <source>
        <dbReference type="SAM" id="Phobius"/>
    </source>
</evidence>
<evidence type="ECO:0000313" key="4">
    <source>
        <dbReference type="EMBL" id="OZG52293.1"/>
    </source>
</evidence>
<dbReference type="PANTHER" id="PTHR10050">
    <property type="entry name" value="DOLICHYL-PHOSPHATE-MANNOSE--PROTEIN MANNOSYLTRANSFERASE"/>
    <property type="match status" value="1"/>
</dbReference>
<dbReference type="Pfam" id="PF13231">
    <property type="entry name" value="PMT_2"/>
    <property type="match status" value="1"/>
</dbReference>
<gene>
    <name evidence="4" type="ORF">PSRA_0482</name>
</gene>
<feature type="transmembrane region" description="Helical" evidence="2">
    <location>
        <begin position="314"/>
        <end position="333"/>
    </location>
</feature>
<dbReference type="AlphaFoldDB" id="A0A261EZN7"/>
<feature type="transmembrane region" description="Helical" evidence="2">
    <location>
        <begin position="576"/>
        <end position="594"/>
    </location>
</feature>
<feature type="region of interest" description="Disordered" evidence="1">
    <location>
        <begin position="91"/>
        <end position="141"/>
    </location>
</feature>
<dbReference type="PANTHER" id="PTHR10050:SF46">
    <property type="entry name" value="PROTEIN O-MANNOSYL-TRANSFERASE 2"/>
    <property type="match status" value="1"/>
</dbReference>
<dbReference type="GO" id="GO:0012505">
    <property type="term" value="C:endomembrane system"/>
    <property type="evidence" value="ECO:0007669"/>
    <property type="project" value="UniProtKB-SubCell"/>
</dbReference>